<evidence type="ECO:0000313" key="2">
    <source>
        <dbReference type="Proteomes" id="UP000000286"/>
    </source>
</evidence>
<organism evidence="1 2">
    <name type="scientific">Saccharomyces cerevisiae (strain Lalvin EC1118 / Prise de mousse)</name>
    <name type="common">Baker's yeast</name>
    <dbReference type="NCBI Taxonomy" id="643680"/>
    <lineage>
        <taxon>Eukaryota</taxon>
        <taxon>Fungi</taxon>
        <taxon>Dikarya</taxon>
        <taxon>Ascomycota</taxon>
        <taxon>Saccharomycotina</taxon>
        <taxon>Saccharomycetes</taxon>
        <taxon>Saccharomycetales</taxon>
        <taxon>Saccharomycetaceae</taxon>
        <taxon>Saccharomyces</taxon>
    </lineage>
</organism>
<evidence type="ECO:0000313" key="1">
    <source>
        <dbReference type="EMBL" id="CAY86859.1"/>
    </source>
</evidence>
<dbReference type="HOGENOM" id="CLU_2308257_0_0_1"/>
<reference evidence="1 2" key="1">
    <citation type="journal article" date="2009" name="Proc. Natl. Acad. Sci. U.S.A.">
        <title>Eukaryote-to-eukaryote gene transfer events revealed by the genome sequence of the wine yeast Saccharomyces cerevisiae EC1118.</title>
        <authorList>
            <person name="Novo M."/>
            <person name="Bigey F."/>
            <person name="Beyne E."/>
            <person name="Galeote V."/>
            <person name="Gavory F."/>
            <person name="Mallet S."/>
            <person name="Cambot B."/>
            <person name="Legras J.L."/>
            <person name="Wincker P."/>
            <person name="Casaregola S."/>
            <person name="Dequin S."/>
        </authorList>
    </citation>
    <scope>NUCLEOTIDE SEQUENCE [LARGE SCALE GENOMIC DNA]</scope>
    <source>
        <strain evidence="2">Lalvin EC1118 / Prise de mousse</strain>
    </source>
</reference>
<dbReference type="AlphaFoldDB" id="C8ZIS8"/>
<sequence length="100" mass="11657">MALRKFVEDLLTVDLLARYLYRSVFHLFYEMTWYMRYLGAEFVIQCCSLHLISKLSSLIDIFICRFCYFNSLEFIPCALPGLASKAINNIATIASERSRP</sequence>
<accession>C8ZIS8</accession>
<proteinExistence type="predicted"/>
<dbReference type="Proteomes" id="UP000000286">
    <property type="component" value="Chromosome XVI"/>
</dbReference>
<dbReference type="EMBL" id="FN394217">
    <property type="protein sequence ID" value="CAY86859.1"/>
    <property type="molecule type" value="Genomic_DNA"/>
</dbReference>
<gene>
    <name evidence="1" type="ORF">EC1118_1P2_1970g</name>
</gene>
<name>C8ZIS8_YEAS8</name>
<protein>
    <submittedName>
        <fullName evidence="1">EC1118_1P2_1970p</fullName>
    </submittedName>
</protein>